<evidence type="ECO:0000313" key="1">
    <source>
        <dbReference type="EMBL" id="PIR96720.1"/>
    </source>
</evidence>
<comment type="caution">
    <text evidence="1">The sequence shown here is derived from an EMBL/GenBank/DDBJ whole genome shotgun (WGS) entry which is preliminary data.</text>
</comment>
<dbReference type="Proteomes" id="UP000230557">
    <property type="component" value="Unassembled WGS sequence"/>
</dbReference>
<evidence type="ECO:0000313" key="2">
    <source>
        <dbReference type="Proteomes" id="UP000230557"/>
    </source>
</evidence>
<dbReference type="EMBL" id="PFAJ01000067">
    <property type="protein sequence ID" value="PIR96720.1"/>
    <property type="molecule type" value="Genomic_DNA"/>
</dbReference>
<protein>
    <recommendedName>
        <fullName evidence="3">Cytochrome C biogenesis protein</fullName>
    </recommendedName>
</protein>
<dbReference type="InterPro" id="IPR015867">
    <property type="entry name" value="N-reg_PII/ATP_PRibTrfase_C"/>
</dbReference>
<dbReference type="InterPro" id="IPR036069">
    <property type="entry name" value="DUF34/NIF3_sf"/>
</dbReference>
<dbReference type="PANTHER" id="PTHR41774:SF1">
    <property type="entry name" value="NGG1P INTERACTING FACTOR NIF3"/>
    <property type="match status" value="1"/>
</dbReference>
<dbReference type="SUPFAM" id="SSF102705">
    <property type="entry name" value="NIF3 (NGG1p interacting factor 3)-like"/>
    <property type="match status" value="1"/>
</dbReference>
<organism evidence="1 2">
    <name type="scientific">Candidatus Doudnabacteria bacterium CG10_big_fil_rev_8_21_14_0_10_41_10</name>
    <dbReference type="NCBI Taxonomy" id="1974551"/>
    <lineage>
        <taxon>Bacteria</taxon>
        <taxon>Candidatus Doudnaibacteriota</taxon>
    </lineage>
</organism>
<dbReference type="PANTHER" id="PTHR41774">
    <property type="match status" value="1"/>
</dbReference>
<reference evidence="2" key="1">
    <citation type="submission" date="2017-09" db="EMBL/GenBank/DDBJ databases">
        <title>Depth-based differentiation of microbial function through sediment-hosted aquifers and enrichment of novel symbionts in the deep terrestrial subsurface.</title>
        <authorList>
            <person name="Probst A.J."/>
            <person name="Ladd B."/>
            <person name="Jarett J.K."/>
            <person name="Geller-Mcgrath D.E."/>
            <person name="Sieber C.M.K."/>
            <person name="Emerson J.B."/>
            <person name="Anantharaman K."/>
            <person name="Thomas B.C."/>
            <person name="Malmstrom R."/>
            <person name="Stieglmeier M."/>
            <person name="Klingl A."/>
            <person name="Woyke T."/>
            <person name="Ryan C.M."/>
            <person name="Banfield J.F."/>
        </authorList>
    </citation>
    <scope>NUCLEOTIDE SEQUENCE [LARGE SCALE GENOMIC DNA]</scope>
</reference>
<accession>A0A2H0VEM2</accession>
<name>A0A2H0VEM2_9BACT</name>
<gene>
    <name evidence="1" type="ORF">COT91_05150</name>
</gene>
<evidence type="ECO:0008006" key="3">
    <source>
        <dbReference type="Google" id="ProtNLM"/>
    </source>
</evidence>
<sequence>MLKDSDFVKIRVAVPLDHADKIRKVLGEAGAGIQGNYKFASGSWKQTGRFLPTRGANPTVGKIGNLEEVPEEVIETLCHVDKVRNVIEAVENFHPYEEPAIDVIPRLDVI</sequence>
<dbReference type="Gene3D" id="3.30.70.120">
    <property type="match status" value="1"/>
</dbReference>
<proteinExistence type="predicted"/>
<dbReference type="AlphaFoldDB" id="A0A2H0VEM2"/>